<keyword evidence="3" id="KW-0732">Signal</keyword>
<name>A0A4S3JET6_9EURO</name>
<evidence type="ECO:0000256" key="8">
    <source>
        <dbReference type="ARBA" id="ARBA00038159"/>
    </source>
</evidence>
<feature type="domain" description="MTC6 partial TIM-barrel" evidence="11">
    <location>
        <begin position="17"/>
        <end position="385"/>
    </location>
</feature>
<evidence type="ECO:0000256" key="4">
    <source>
        <dbReference type="ARBA" id="ARBA00022989"/>
    </source>
</evidence>
<keyword evidence="14" id="KW-1185">Reference proteome</keyword>
<feature type="transmembrane region" description="Helical" evidence="10">
    <location>
        <begin position="557"/>
        <end position="577"/>
    </location>
</feature>
<dbReference type="STRING" id="1220188.A0A4S3JET6"/>
<reference evidence="12 15" key="2">
    <citation type="submission" date="2019-08" db="EMBL/GenBank/DDBJ databases">
        <title>The genome sequence of a newly discovered highly antifungal drug resistant Aspergillus species, Aspergillus tanneri NIH 1004.</title>
        <authorList>
            <person name="Mounaud S."/>
            <person name="Singh I."/>
            <person name="Joardar V."/>
            <person name="Pakala S."/>
            <person name="Pakala S."/>
            <person name="Venepally P."/>
            <person name="Chung J.K."/>
            <person name="Losada L."/>
            <person name="Nierman W.C."/>
        </authorList>
    </citation>
    <scope>NUCLEOTIDE SEQUENCE [LARGE SCALE GENOMIC DNA]</scope>
    <source>
        <strain evidence="12 15">NIH1004</strain>
    </source>
</reference>
<sequence>MSLSYDPDSSLVDITWEAAFVSQRDVAGQIPINFVTTSAVCLRSACFGNNVFDRDLAGRCISNLLALGYRRFIVDLYWSVESRTWNFCPVSIPSDVQVVTISSTSTSMTTGTSTASTTTVAAAQGSATVISNSSGSQLYALGPYLCSDGLNLSDMVDIFEDFFKSTASQLNIYTRYVSFNLHAATTATAVNRPASKVSGADLPSIPERIDSLVDRLYSYIYTPSQLADERSNLNDSWYKVDDGYEPITEYITIDEDEDGKQSTTDGWPSTKYVQLAKERRLLLEYGSVDPQMEDYNMTEKDEIIFPQGSLTTTIPITVSGEGLESGCYYNADASGISQVNSSWAVSSPVPVSNDTVKTQFMRRLSDLITNVTACGLTPTINNTLFNATADKDFEPYKNATRAAMWAWALGEPRGSEVTDDIDQPGRDRCAVMDLSLGGHWRVINCAEKRRGACRVGNDLFTWKLTSTEHIYSDVYHQGCPENSSLAVPRTALENTYLYWHALDKAASGMDPNSSDPSKRELWIDFNCLDVASCWITGGPDANCPYASDPQQLQKRTVLVAAIAGIVICIITALTLFVKCNTNRRNSRRGKRVIQGWEYEGVPS</sequence>
<evidence type="ECO:0000313" key="13">
    <source>
        <dbReference type="EMBL" id="THC92898.1"/>
    </source>
</evidence>
<dbReference type="VEuPathDB" id="FungiDB:EYZ11_007622"/>
<dbReference type="Pfam" id="PF25506">
    <property type="entry name" value="TIM-barrel_MTC6"/>
    <property type="match status" value="1"/>
</dbReference>
<keyword evidence="5 10" id="KW-0472">Membrane</keyword>
<keyword evidence="2 10" id="KW-0812">Transmembrane</keyword>
<organism evidence="13 14">
    <name type="scientific">Aspergillus tanneri</name>
    <dbReference type="NCBI Taxonomy" id="1220188"/>
    <lineage>
        <taxon>Eukaryota</taxon>
        <taxon>Fungi</taxon>
        <taxon>Dikarya</taxon>
        <taxon>Ascomycota</taxon>
        <taxon>Pezizomycotina</taxon>
        <taxon>Eurotiomycetes</taxon>
        <taxon>Eurotiomycetidae</taxon>
        <taxon>Eurotiales</taxon>
        <taxon>Aspergillaceae</taxon>
        <taxon>Aspergillus</taxon>
        <taxon>Aspergillus subgen. Circumdati</taxon>
    </lineage>
</organism>
<evidence type="ECO:0000256" key="6">
    <source>
        <dbReference type="ARBA" id="ARBA00023180"/>
    </source>
</evidence>
<dbReference type="GeneID" id="54326163"/>
<evidence type="ECO:0000256" key="10">
    <source>
        <dbReference type="SAM" id="Phobius"/>
    </source>
</evidence>
<evidence type="ECO:0000259" key="11">
    <source>
        <dbReference type="Pfam" id="PF25506"/>
    </source>
</evidence>
<dbReference type="EMBL" id="SOSA01000301">
    <property type="protein sequence ID" value="THC92898.1"/>
    <property type="molecule type" value="Genomic_DNA"/>
</dbReference>
<evidence type="ECO:0000256" key="1">
    <source>
        <dbReference type="ARBA" id="ARBA00004479"/>
    </source>
</evidence>
<gene>
    <name evidence="12" type="ORF">ATNIH1004_003461</name>
    <name evidence="13" type="ORF">EYZ11_007622</name>
</gene>
<comment type="subcellular location">
    <subcellularLocation>
        <location evidence="1">Membrane</location>
        <topology evidence="1">Single-pass type I membrane protein</topology>
    </subcellularLocation>
</comment>
<dbReference type="PANTHER" id="PTHR35518:SF2">
    <property type="entry name" value="MAINTENANCE OF TELOMERE CAPPING PROTEIN 6"/>
    <property type="match status" value="1"/>
</dbReference>
<keyword evidence="6" id="KW-0325">Glycoprotein</keyword>
<evidence type="ECO:0000313" key="14">
    <source>
        <dbReference type="Proteomes" id="UP000308092"/>
    </source>
</evidence>
<comment type="caution">
    <text evidence="13">The sequence shown here is derived from an EMBL/GenBank/DDBJ whole genome shotgun (WGS) entry which is preliminary data.</text>
</comment>
<evidence type="ECO:0000313" key="12">
    <source>
        <dbReference type="EMBL" id="KAA8650772.1"/>
    </source>
</evidence>
<comment type="function">
    <text evidence="7">May be involved in telomere capping.</text>
</comment>
<evidence type="ECO:0000256" key="5">
    <source>
        <dbReference type="ARBA" id="ARBA00023136"/>
    </source>
</evidence>
<proteinExistence type="inferred from homology"/>
<dbReference type="AlphaFoldDB" id="A0A4S3JET6"/>
<dbReference type="Proteomes" id="UP000324241">
    <property type="component" value="Unassembled WGS sequence"/>
</dbReference>
<dbReference type="EMBL" id="QUQM01000001">
    <property type="protein sequence ID" value="KAA8650772.1"/>
    <property type="molecule type" value="Genomic_DNA"/>
</dbReference>
<dbReference type="RefSeq" id="XP_033430133.1">
    <property type="nucleotide sequence ID" value="XM_033568138.1"/>
</dbReference>
<protein>
    <recommendedName>
        <fullName evidence="9">Maintenance of telomere capping protein 6</fullName>
    </recommendedName>
</protein>
<dbReference type="OrthoDB" id="5573651at2759"/>
<dbReference type="InterPro" id="IPR051008">
    <property type="entry name" value="Telomere_Capping_Maintenance"/>
</dbReference>
<dbReference type="Proteomes" id="UP000308092">
    <property type="component" value="Unassembled WGS sequence"/>
</dbReference>
<comment type="similarity">
    <text evidence="8">Belongs to the MTC6 family.</text>
</comment>
<dbReference type="GO" id="GO:0016020">
    <property type="term" value="C:membrane"/>
    <property type="evidence" value="ECO:0007669"/>
    <property type="project" value="UniProtKB-SubCell"/>
</dbReference>
<evidence type="ECO:0000256" key="3">
    <source>
        <dbReference type="ARBA" id="ARBA00022729"/>
    </source>
</evidence>
<keyword evidence="4 10" id="KW-1133">Transmembrane helix</keyword>
<accession>A0A4S3JET6</accession>
<evidence type="ECO:0000313" key="15">
    <source>
        <dbReference type="Proteomes" id="UP000324241"/>
    </source>
</evidence>
<evidence type="ECO:0000256" key="7">
    <source>
        <dbReference type="ARBA" id="ARBA00037703"/>
    </source>
</evidence>
<dbReference type="InterPro" id="IPR057530">
    <property type="entry name" value="TIM-barrel_MTC6"/>
</dbReference>
<reference evidence="13 14" key="1">
    <citation type="submission" date="2019-03" db="EMBL/GenBank/DDBJ databases">
        <title>The genome sequence of a newly discovered highly antifungal drug resistant Aspergillus species, Aspergillus tanneri NIH 1004.</title>
        <authorList>
            <person name="Mounaud S."/>
            <person name="Singh I."/>
            <person name="Joardar V."/>
            <person name="Pakala S."/>
            <person name="Pakala S."/>
            <person name="Venepally P."/>
            <person name="Hoover J."/>
            <person name="Nierman W."/>
            <person name="Chung J."/>
            <person name="Losada L."/>
        </authorList>
    </citation>
    <scope>NUCLEOTIDE SEQUENCE [LARGE SCALE GENOMIC DNA]</scope>
    <source>
        <strain evidence="13 14">NIH1004</strain>
    </source>
</reference>
<evidence type="ECO:0000256" key="9">
    <source>
        <dbReference type="ARBA" id="ARBA00039865"/>
    </source>
</evidence>
<evidence type="ECO:0000256" key="2">
    <source>
        <dbReference type="ARBA" id="ARBA00022692"/>
    </source>
</evidence>
<dbReference type="PANTHER" id="PTHR35518">
    <property type="entry name" value="MAINTENANCE OF TELOMOERE CAPPING"/>
    <property type="match status" value="1"/>
</dbReference>